<organism evidence="2">
    <name type="scientific">anaerobic digester metagenome</name>
    <dbReference type="NCBI Taxonomy" id="1263854"/>
    <lineage>
        <taxon>unclassified sequences</taxon>
        <taxon>metagenomes</taxon>
        <taxon>ecological metagenomes</taxon>
    </lineage>
</organism>
<dbReference type="PANTHER" id="PTHR47649">
    <property type="entry name" value="RIBONUCLEASE D"/>
    <property type="match status" value="1"/>
</dbReference>
<dbReference type="GO" id="GO:0003676">
    <property type="term" value="F:nucleic acid binding"/>
    <property type="evidence" value="ECO:0007669"/>
    <property type="project" value="InterPro"/>
</dbReference>
<dbReference type="Gene3D" id="1.10.150.80">
    <property type="entry name" value="HRDC domain"/>
    <property type="match status" value="1"/>
</dbReference>
<dbReference type="InterPro" id="IPR002121">
    <property type="entry name" value="HRDC_dom"/>
</dbReference>
<dbReference type="Pfam" id="PF00570">
    <property type="entry name" value="HRDC"/>
    <property type="match status" value="1"/>
</dbReference>
<dbReference type="GO" id="GO:0008408">
    <property type="term" value="F:3'-5' exonuclease activity"/>
    <property type="evidence" value="ECO:0007669"/>
    <property type="project" value="InterPro"/>
</dbReference>
<dbReference type="GO" id="GO:0000166">
    <property type="term" value="F:nucleotide binding"/>
    <property type="evidence" value="ECO:0007669"/>
    <property type="project" value="InterPro"/>
</dbReference>
<dbReference type="SMART" id="SM00474">
    <property type="entry name" value="35EXOc"/>
    <property type="match status" value="1"/>
</dbReference>
<gene>
    <name evidence="2" type="ORF">SCFA_380006</name>
</gene>
<proteinExistence type="predicted"/>
<dbReference type="InterPro" id="IPR051086">
    <property type="entry name" value="RNase_D-like"/>
</dbReference>
<dbReference type="InterPro" id="IPR012337">
    <property type="entry name" value="RNaseH-like_sf"/>
</dbReference>
<accession>A0A485M002</accession>
<sequence>MSVIELKNDHEIHRYLDALDERGQKTVAVDVEAEFNLHCYGEHLCLVQIFDLENEVVIDPLRLKSSEGIKRFFEKRDLLKVMYDSMSDAALLEKAYGIRLKSVLDLRPAVALLDYPKQGLAYVLEEELGVAPLDKKKFQQYNWMRRPIDKSALEYAMGDVRHLFRLKDALLNKLGNRGLLDAFFLQNLMLQDGQNGRKNRQEKYEKAKGYYRLDKGRQELFKELFFVRDEFAKKLNKPPDYVFSNARLLDLCKNRIHDPDFVRQGINPRIARPVREEIFSRFAEIVQQRQETPG</sequence>
<name>A0A485M002_9ZZZZ</name>
<dbReference type="PROSITE" id="PS50967">
    <property type="entry name" value="HRDC"/>
    <property type="match status" value="1"/>
</dbReference>
<evidence type="ECO:0000259" key="1">
    <source>
        <dbReference type="PROSITE" id="PS50967"/>
    </source>
</evidence>
<dbReference type="AlphaFoldDB" id="A0A485M002"/>
<dbReference type="Gene3D" id="3.30.420.10">
    <property type="entry name" value="Ribonuclease H-like superfamily/Ribonuclease H"/>
    <property type="match status" value="1"/>
</dbReference>
<dbReference type="GO" id="GO:0006139">
    <property type="term" value="P:nucleobase-containing compound metabolic process"/>
    <property type="evidence" value="ECO:0007669"/>
    <property type="project" value="InterPro"/>
</dbReference>
<dbReference type="SUPFAM" id="SSF47819">
    <property type="entry name" value="HRDC-like"/>
    <property type="match status" value="1"/>
</dbReference>
<evidence type="ECO:0000313" key="2">
    <source>
        <dbReference type="EMBL" id="VFU15053.1"/>
    </source>
</evidence>
<dbReference type="PANTHER" id="PTHR47649:SF1">
    <property type="entry name" value="RIBONUCLEASE D"/>
    <property type="match status" value="1"/>
</dbReference>
<dbReference type="InterPro" id="IPR010997">
    <property type="entry name" value="HRDC-like_sf"/>
</dbReference>
<protein>
    <submittedName>
        <fullName evidence="2">Ribonuclease D</fullName>
    </submittedName>
</protein>
<dbReference type="InterPro" id="IPR002562">
    <property type="entry name" value="3'-5'_exonuclease_dom"/>
</dbReference>
<reference evidence="2" key="1">
    <citation type="submission" date="2019-03" db="EMBL/GenBank/DDBJ databases">
        <authorList>
            <person name="Hao L."/>
        </authorList>
    </citation>
    <scope>NUCLEOTIDE SEQUENCE</scope>
</reference>
<feature type="domain" description="HRDC" evidence="1">
    <location>
        <begin position="214"/>
        <end position="294"/>
    </location>
</feature>
<dbReference type="SUPFAM" id="SSF53098">
    <property type="entry name" value="Ribonuclease H-like"/>
    <property type="match status" value="1"/>
</dbReference>
<dbReference type="InterPro" id="IPR036397">
    <property type="entry name" value="RNaseH_sf"/>
</dbReference>
<dbReference type="EMBL" id="CAADRM010000101">
    <property type="protein sequence ID" value="VFU15053.1"/>
    <property type="molecule type" value="Genomic_DNA"/>
</dbReference>
<dbReference type="InterPro" id="IPR044876">
    <property type="entry name" value="HRDC_dom_sf"/>
</dbReference>
<dbReference type="Pfam" id="PF01612">
    <property type="entry name" value="DNA_pol_A_exo1"/>
    <property type="match status" value="1"/>
</dbReference>